<reference evidence="3 4" key="2">
    <citation type="journal article" date="2011" name="ISME J.">
        <title>RNA-seq reveals cooperative metabolic interactions between two termite-gut spirochete species in co-culture.</title>
        <authorList>
            <person name="Rosenthal A.Z."/>
            <person name="Matson E.G."/>
            <person name="Eldar A."/>
            <person name="Leadbetter J.R."/>
        </authorList>
    </citation>
    <scope>NUCLEOTIDE SEQUENCE [LARGE SCALE GENOMIC DNA]</scope>
    <source>
        <strain evidence="4">ATCC BAA-888 / DSM 13862 / ZAS-9</strain>
    </source>
</reference>
<dbReference type="InterPro" id="IPR019734">
    <property type="entry name" value="TPR_rpt"/>
</dbReference>
<reference evidence="4" key="1">
    <citation type="submission" date="2009-12" db="EMBL/GenBank/DDBJ databases">
        <title>Complete sequence of Treponema azotonutricium strain ZAS-9.</title>
        <authorList>
            <person name="Tetu S.G."/>
            <person name="Matson E."/>
            <person name="Ren Q."/>
            <person name="Seshadri R."/>
            <person name="Elbourne L."/>
            <person name="Hassan K.A."/>
            <person name="Durkin A."/>
            <person name="Radune D."/>
            <person name="Mohamoud Y."/>
            <person name="Shay R."/>
            <person name="Jin S."/>
            <person name="Zhang X."/>
            <person name="Lucey K."/>
            <person name="Ballor N.R."/>
            <person name="Ottesen E."/>
            <person name="Rosenthal R."/>
            <person name="Allen A."/>
            <person name="Leadbetter J.R."/>
            <person name="Paulsen I.T."/>
        </authorList>
    </citation>
    <scope>NUCLEOTIDE SEQUENCE [LARGE SCALE GENOMIC DNA]</scope>
    <source>
        <strain evidence="4">ATCC BAA-888 / DSM 13862 / ZAS-9</strain>
    </source>
</reference>
<dbReference type="HOGENOM" id="CLU_472455_0_0_12"/>
<evidence type="ECO:0000256" key="1">
    <source>
        <dbReference type="PROSITE-ProRule" id="PRU00339"/>
    </source>
</evidence>
<dbReference type="Proteomes" id="UP000009222">
    <property type="component" value="Chromosome"/>
</dbReference>
<proteinExistence type="predicted"/>
<dbReference type="AlphaFoldDB" id="F5Y7S2"/>
<dbReference type="KEGG" id="taz:TREAZ_3446"/>
<keyword evidence="1" id="KW-0802">TPR repeat</keyword>
<dbReference type="InParanoid" id="F5Y7S2"/>
<keyword evidence="4" id="KW-1185">Reference proteome</keyword>
<dbReference type="Pfam" id="PF13181">
    <property type="entry name" value="TPR_8"/>
    <property type="match status" value="1"/>
</dbReference>
<feature type="coiled-coil region" evidence="2">
    <location>
        <begin position="70"/>
        <end position="97"/>
    </location>
</feature>
<sequence length="578" mass="63775">MSGNPLKPVGLAGLILALVFAWALLFYSVIRDKGVYPENAQQSGSTFSRDLARCDAAFLQESPEALDRMLSRLEKRAKGQEERLSLLKRRRDLARRNIRRDPRWLAGYEKSARDAATAFPYSEPIAAIAIEAILLANDHPAGEALALLKTLSGRVTQPRFDTLVLSLLALGGDLESPAKAIAVPGIGALLGLDLPGLPAPVTQDLLVDKALLDILRGEAAGTRLANLIRENPEDRRLLRMGAEYFYDYGNPLRAAELFARLGDDESLIREADALALAGLDSIPAARNIWTALGASAGTSPGAGQASAAKSRAIQSRSLYNLAATSPTEREAAAWLEKFFTARSMGNIENPGPRESFYDPYDSAGIYGIIRYTRLQDTARSIAILEDETLASSPLLDLELLRRRLETLPNNRSAAEVWLLLGRHPGDGDLYQWGAYWFDRQKLYTETAQLLKIASNNFISAPWMDLHQGLSYLRQEKTGEAEKLFKEALAKGSRDWRVSANLARIQEGRRSIAAALESYENAAALAPDLKDVSRLQVRISRCLEALGQKEDGRRALEKALELDPDNITARHELRRMEIY</sequence>
<feature type="repeat" description="TPR" evidence="1">
    <location>
        <begin position="532"/>
        <end position="565"/>
    </location>
</feature>
<dbReference type="SMART" id="SM00028">
    <property type="entry name" value="TPR"/>
    <property type="match status" value="3"/>
</dbReference>
<dbReference type="Gene3D" id="1.25.40.10">
    <property type="entry name" value="Tetratricopeptide repeat domain"/>
    <property type="match status" value="1"/>
</dbReference>
<dbReference type="STRING" id="545695.TREAZ_3446"/>
<dbReference type="PROSITE" id="PS50005">
    <property type="entry name" value="TPR"/>
    <property type="match status" value="1"/>
</dbReference>
<evidence type="ECO:0000313" key="4">
    <source>
        <dbReference type="Proteomes" id="UP000009222"/>
    </source>
</evidence>
<gene>
    <name evidence="3" type="ordered locus">TREAZ_3446</name>
</gene>
<dbReference type="EMBL" id="CP001841">
    <property type="protein sequence ID" value="AEF81141.1"/>
    <property type="molecule type" value="Genomic_DNA"/>
</dbReference>
<keyword evidence="2" id="KW-0175">Coiled coil</keyword>
<dbReference type="SUPFAM" id="SSF48452">
    <property type="entry name" value="TPR-like"/>
    <property type="match status" value="1"/>
</dbReference>
<organism evidence="3 4">
    <name type="scientific">Leadbettera azotonutricia (strain ATCC BAA-888 / DSM 13862 / ZAS-9)</name>
    <name type="common">Treponema azotonutricium</name>
    <dbReference type="NCBI Taxonomy" id="545695"/>
    <lineage>
        <taxon>Bacteria</taxon>
        <taxon>Pseudomonadati</taxon>
        <taxon>Spirochaetota</taxon>
        <taxon>Spirochaetia</taxon>
        <taxon>Spirochaetales</taxon>
        <taxon>Breznakiellaceae</taxon>
        <taxon>Leadbettera</taxon>
    </lineage>
</organism>
<dbReference type="InterPro" id="IPR011990">
    <property type="entry name" value="TPR-like_helical_dom_sf"/>
</dbReference>
<dbReference type="eggNOG" id="ENOG5032IA6">
    <property type="taxonomic scope" value="Bacteria"/>
</dbReference>
<evidence type="ECO:0000313" key="3">
    <source>
        <dbReference type="EMBL" id="AEF81141.1"/>
    </source>
</evidence>
<evidence type="ECO:0000256" key="2">
    <source>
        <dbReference type="SAM" id="Coils"/>
    </source>
</evidence>
<accession>F5Y7S2</accession>
<name>F5Y7S2_LEAAZ</name>
<protein>
    <submittedName>
        <fullName evidence="3">Tetratricopeptide repeat domain protein</fullName>
    </submittedName>
</protein>